<proteinExistence type="predicted"/>
<feature type="region of interest" description="Disordered" evidence="1">
    <location>
        <begin position="1230"/>
        <end position="1254"/>
    </location>
</feature>
<gene>
    <name evidence="2" type="ORF">R7W55_00115</name>
</gene>
<feature type="region of interest" description="Disordered" evidence="1">
    <location>
        <begin position="565"/>
        <end position="592"/>
    </location>
</feature>
<name>A0AAP5Y1Q7_9BACT</name>
<dbReference type="InterPro" id="IPR052886">
    <property type="entry name" value="LCS_TC/CRSF"/>
</dbReference>
<feature type="compositionally biased region" description="Basic and acidic residues" evidence="1">
    <location>
        <begin position="1240"/>
        <end position="1254"/>
    </location>
</feature>
<evidence type="ECO:0000313" key="3">
    <source>
        <dbReference type="Proteomes" id="UP001287983"/>
    </source>
</evidence>
<feature type="compositionally biased region" description="Polar residues" evidence="1">
    <location>
        <begin position="278"/>
        <end position="288"/>
    </location>
</feature>
<feature type="compositionally biased region" description="Low complexity" evidence="1">
    <location>
        <begin position="866"/>
        <end position="912"/>
    </location>
</feature>
<dbReference type="RefSeq" id="WP_318046801.1">
    <property type="nucleotide sequence ID" value="NZ_JAWPFQ010000001.1"/>
</dbReference>
<dbReference type="PANTHER" id="PTHR23261">
    <property type="entry name" value="GROUNDHOG-RELATED"/>
    <property type="match status" value="1"/>
</dbReference>
<comment type="caution">
    <text evidence="2">The sequence shown here is derived from an EMBL/GenBank/DDBJ whole genome shotgun (WGS) entry which is preliminary data.</text>
</comment>
<dbReference type="PANTHER" id="PTHR23261:SF77">
    <property type="entry name" value="GROUND-LIKE DOMAIN-CONTAINING PROTEIN"/>
    <property type="match status" value="1"/>
</dbReference>
<feature type="compositionally biased region" description="Low complexity" evidence="1">
    <location>
        <begin position="565"/>
        <end position="579"/>
    </location>
</feature>
<organism evidence="2 3">
    <name type="scientific">Mesomycoplasma ovipneumoniae</name>
    <dbReference type="NCBI Taxonomy" id="29562"/>
    <lineage>
        <taxon>Bacteria</taxon>
        <taxon>Bacillati</taxon>
        <taxon>Mycoplasmatota</taxon>
        <taxon>Mycoplasmoidales</taxon>
        <taxon>Metamycoplasmataceae</taxon>
        <taxon>Mesomycoplasma</taxon>
    </lineage>
</organism>
<evidence type="ECO:0000256" key="1">
    <source>
        <dbReference type="SAM" id="MobiDB-lite"/>
    </source>
</evidence>
<feature type="region of interest" description="Disordered" evidence="1">
    <location>
        <begin position="474"/>
        <end position="497"/>
    </location>
</feature>
<evidence type="ECO:0000313" key="2">
    <source>
        <dbReference type="EMBL" id="MDW2916037.1"/>
    </source>
</evidence>
<protein>
    <submittedName>
        <fullName evidence="2">P110/LppT family adhesin N-terminal domain</fullName>
    </submittedName>
</protein>
<reference evidence="2" key="1">
    <citation type="submission" date="2023-10" db="EMBL/GenBank/DDBJ databases">
        <title>Genome sequences of Myoplasma ovipneumoniae isolated from sheep.</title>
        <authorList>
            <person name="Spergser J."/>
        </authorList>
    </citation>
    <scope>NUCLEOTIDE SEQUENCE</scope>
    <source>
        <strain evidence="2">5474_3</strain>
    </source>
</reference>
<feature type="region of interest" description="Disordered" evidence="1">
    <location>
        <begin position="827"/>
        <end position="912"/>
    </location>
</feature>
<dbReference type="EMBL" id="JAWPFQ010000001">
    <property type="protein sequence ID" value="MDW2916037.1"/>
    <property type="molecule type" value="Genomic_DNA"/>
</dbReference>
<feature type="compositionally biased region" description="Polar residues" evidence="1">
    <location>
        <begin position="478"/>
        <end position="497"/>
    </location>
</feature>
<dbReference type="Proteomes" id="UP001287983">
    <property type="component" value="Unassembled WGS sequence"/>
</dbReference>
<dbReference type="NCBIfam" id="NF038058">
    <property type="entry name" value="adhes_P110_Nter"/>
    <property type="match status" value="1"/>
</dbReference>
<feature type="region of interest" description="Disordered" evidence="1">
    <location>
        <begin position="231"/>
        <end position="307"/>
    </location>
</feature>
<sequence length="1448" mass="157822">MKKEIRNKVLIVLAGLSFIGITAGVGIGLQRSALSSSYLAQFDNDKSETKLNPPINDADLVAAISNFSLKPEWSKISASQAFKLHNDKLYAFKLSQAVDFSKVDNKFSNLFFDIQVTEETKVESNSIKNLTVFVFDKKTKKEVASRAFTANLFGFSAIAKEDFLENFIAESSKYNLDKSQLTKKFASDSIFPSAFALKFQDQLLTNLRKISPEIFDAVNKTPDGVAAGVATQFQQGGGGGGTGSGEAAGGSGGAADGATGDGASNGTGTGAQDGASGQPGSNQPSTPETPKVETAPKAPEVPLVSKLKPTNPNLELALKQTLESFGGLELIAASGLQSLIPNEYTLLPVTSEKSLVKIDIDDAKGTAKIWLKLLDKSNKEKLIGLEITGLSSVESIKDKIFAKINKNQNKYISLKPQVAEYFRKNPNQSIAKLISDYQTRSSAAGSKVAEVLKKYLESPDLVKKAIKGEFSVAETKPTEQGSGIATTTGTSDGETQNELQKKLVELSKKDPKVTADFKNYLKEEYNIDLPEDSTSSVQQPTAVQASVAASSATEVQVQVQVQQPQQQQPQQQQPQEQQQEIQSEDNRSPRSSFSKYNFAKQQEAIELVGKDKDFYVPYFEIYNYQLPTIQSEGKTVLVTPDQLDFWFETKDNLKVDNYNFDFSLDQNQDEKSTDKTLKLNVNFKADSNFKLEVSPKNVPFLDVSEAIEQPKDQTSEPKAVNVAIEATPKTPEKDHSSYKFKGFTYPITINTEGSKVQNELEKLVGNNHQGTLNNSLPYLLFQSDLDSIFKTAKLDSWFSLSDSDKNNAKAYLKSTLNPITNEMSLQKPKVEAAPTPAPAPANPTPPAPTNPPADSGSTASNPPAVGSGSSTAPAAGSDSGSTGSAASGASGGSSNSSSATSSSTGSAATTSSSVVVNNATAFQDPATPAPEKEETFAFGDYLINYLDKFEKFNKAQGQKLAISSQYDAKNRSYNFVFEVLDSDNDTIASSTFGLVGVNKNNTALKTSLAYSPDVFIDGSSGLDFHAHEGQSNSILTNVSSTKTSFQYKVNNFTDNSALDKLLQENGYYNQRAADGKGITIKQPLVYDFDNQGSVYEFDGNTKGFIKTRGRQVEKSTLQEGVMYFVFKPENNLVDSEKLVEQSYKLLSTAPEAKNGSFGASYLELFRTVDDNDGSKDNKAKRISSILNLGWRVEKARSLAIDKNQISTTEHNYQTKGLVVFRDTDPVATDKDPSKLYDYGKQTEESLDKGEHQKITESKKLFDTGTTSSTGTGGVAATGAQTSPAVKTEDVNEIFKKFIESKSTDGQGQIYQDGIWFNHTRPSQNVSLESFLNKTWILEVRIDKSSVTFSLIAQREPNQEPYVWTSQLQSIYKDAKQNINPDTPIGVMFGRGIDYSQIGDRIISDLDSSGKDREGITFKALAVFKGEKMAKDDKARLEIRKAFIDQYFK</sequence>
<feature type="compositionally biased region" description="Gly residues" evidence="1">
    <location>
        <begin position="235"/>
        <end position="271"/>
    </location>
</feature>
<accession>A0AAP5Y1Q7</accession>
<feature type="compositionally biased region" description="Pro residues" evidence="1">
    <location>
        <begin position="835"/>
        <end position="851"/>
    </location>
</feature>